<dbReference type="InterPro" id="IPR027417">
    <property type="entry name" value="P-loop_NTPase"/>
</dbReference>
<evidence type="ECO:0000259" key="3">
    <source>
        <dbReference type="PROSITE" id="PS51146"/>
    </source>
</evidence>
<dbReference type="EMBL" id="CP084166">
    <property type="protein sequence ID" value="UJG39930.1"/>
    <property type="molecule type" value="Genomic_DNA"/>
</dbReference>
<proteinExistence type="predicted"/>
<accession>A0A9Y1BJ72</accession>
<keyword evidence="1" id="KW-0547">Nucleotide-binding</keyword>
<dbReference type="PROSITE" id="PS51146">
    <property type="entry name" value="KAIC"/>
    <property type="match status" value="1"/>
</dbReference>
<dbReference type="GO" id="GO:0005524">
    <property type="term" value="F:ATP binding"/>
    <property type="evidence" value="ECO:0007669"/>
    <property type="project" value="UniProtKB-KW"/>
</dbReference>
<dbReference type="PANTHER" id="PTHR43637:SF1">
    <property type="entry name" value="UPF0273 PROTEIN TM_0370"/>
    <property type="match status" value="1"/>
</dbReference>
<dbReference type="InterPro" id="IPR014774">
    <property type="entry name" value="KaiC-like_dom"/>
</dbReference>
<dbReference type="Gene3D" id="3.40.50.300">
    <property type="entry name" value="P-loop containing nucleotide triphosphate hydrolases"/>
    <property type="match status" value="1"/>
</dbReference>
<dbReference type="Pfam" id="PF06745">
    <property type="entry name" value="ATPase"/>
    <property type="match status" value="1"/>
</dbReference>
<evidence type="ECO:0000313" key="4">
    <source>
        <dbReference type="EMBL" id="UJG39930.1"/>
    </source>
</evidence>
<keyword evidence="2" id="KW-0067">ATP-binding</keyword>
<dbReference type="AlphaFoldDB" id="A0A9Y1BJ72"/>
<evidence type="ECO:0000256" key="1">
    <source>
        <dbReference type="ARBA" id="ARBA00022741"/>
    </source>
</evidence>
<dbReference type="SUPFAM" id="SSF52540">
    <property type="entry name" value="P-loop containing nucleoside triphosphate hydrolases"/>
    <property type="match status" value="1"/>
</dbReference>
<dbReference type="Proteomes" id="UP001201020">
    <property type="component" value="Chromosome"/>
</dbReference>
<dbReference type="PANTHER" id="PTHR43637">
    <property type="entry name" value="UPF0273 PROTEIN TM_0370"/>
    <property type="match status" value="1"/>
</dbReference>
<dbReference type="InterPro" id="IPR010624">
    <property type="entry name" value="KaiC_dom"/>
</dbReference>
<name>A0A9Y1BJ72_9ARCH</name>
<organism evidence="4">
    <name type="scientific">Candidatus Heimdallarchaeum aukensis</name>
    <dbReference type="NCBI Taxonomy" id="2876573"/>
    <lineage>
        <taxon>Archaea</taxon>
        <taxon>Promethearchaeati</taxon>
        <taxon>Candidatus Heimdallarchaeota</taxon>
        <taxon>Candidatus Heimdallarchaeia (ex Rinke et al. 2021) (nom. nud.)</taxon>
        <taxon>Candidatus Heimdallarchaeales</taxon>
        <taxon>Candidatus Heimdallarchaeaceae</taxon>
        <taxon>Candidatus Heimdallarchaeum</taxon>
    </lineage>
</organism>
<gene>
    <name evidence="4" type="ORF">K9W45_08740</name>
</gene>
<reference evidence="4" key="1">
    <citation type="journal article" date="2022" name="Nat. Microbiol.">
        <title>Unique mobile elements and scalable gene flow at the prokaryote-eukaryote boundary revealed by circularized Asgard archaea genomes.</title>
        <authorList>
            <person name="Wu F."/>
            <person name="Speth D.R."/>
            <person name="Philosof A."/>
            <person name="Cremiere A."/>
            <person name="Narayanan A."/>
            <person name="Barco R.A."/>
            <person name="Connon S.A."/>
            <person name="Amend J.P."/>
            <person name="Antoshechkin I.A."/>
            <person name="Orphan V.J."/>
        </authorList>
    </citation>
    <scope>NUCLEOTIDE SEQUENCE</scope>
    <source>
        <strain evidence="4">PM71</strain>
    </source>
</reference>
<protein>
    <submittedName>
        <fullName evidence="4">ATPase</fullName>
    </submittedName>
</protein>
<sequence length="307" mass="34625">MENIDRISSGINGIDKLLYGGFIKNSINSIVGSSGTGKTTFALAYLQQGIMAGDDVLYLSFEEEPKKLISEGKSLGINLEEKHENISEVIHLVESEKIVEFMTEILPALAKKLKTQQVKHTRIVLDPLTPILWEFTSEREQRRVLTKVYNYLSSLGTVLQTVEEPNAFGQTDIGASETRVPIYLSDTVIHIQNLGLGGKYNRTCKVIKSRKTAHLEGIYPLRFNYGTGIEIETGVEHETSFNAYLVERKKEILEKLKLWSKSNDKKQRAIAEIGIDLIKKPNRKNQETTYEIIKLLADSGIVQEVKR</sequence>
<feature type="domain" description="KaiC" evidence="3">
    <location>
        <begin position="5"/>
        <end position="245"/>
    </location>
</feature>
<evidence type="ECO:0000256" key="2">
    <source>
        <dbReference type="ARBA" id="ARBA00022840"/>
    </source>
</evidence>